<accession>A0A1S2Y6Y4</accession>
<dbReference type="OrthoDB" id="567788at2759"/>
<dbReference type="AlphaFoldDB" id="A0A1S2Y6Y4"/>
<proteinExistence type="predicted"/>
<reference evidence="8" key="1">
    <citation type="journal article" date="2013" name="Nat. Biotechnol.">
        <title>Draft genome sequence of chickpea (Cicer arietinum) provides a resource for trait improvement.</title>
        <authorList>
            <person name="Varshney R.K."/>
            <person name="Song C."/>
            <person name="Saxena R.K."/>
            <person name="Azam S."/>
            <person name="Yu S."/>
            <person name="Sharpe A.G."/>
            <person name="Cannon S."/>
            <person name="Baek J."/>
            <person name="Rosen B.D."/>
            <person name="Tar'an B."/>
            <person name="Millan T."/>
            <person name="Zhang X."/>
            <person name="Ramsay L.D."/>
            <person name="Iwata A."/>
            <person name="Wang Y."/>
            <person name="Nelson W."/>
            <person name="Farmer A.D."/>
            <person name="Gaur P.M."/>
            <person name="Soderlund C."/>
            <person name="Penmetsa R.V."/>
            <person name="Xu C."/>
            <person name="Bharti A.K."/>
            <person name="He W."/>
            <person name="Winter P."/>
            <person name="Zhao S."/>
            <person name="Hane J.K."/>
            <person name="Carrasquilla-Garcia N."/>
            <person name="Condie J.A."/>
            <person name="Upadhyaya H.D."/>
            <person name="Luo M.C."/>
            <person name="Thudi M."/>
            <person name="Gowda C.L."/>
            <person name="Singh N.P."/>
            <person name="Lichtenzveig J."/>
            <person name="Gali K.K."/>
            <person name="Rubio J."/>
            <person name="Nadarajan N."/>
            <person name="Dolezel J."/>
            <person name="Bansal K.C."/>
            <person name="Xu X."/>
            <person name="Edwards D."/>
            <person name="Zhang G."/>
            <person name="Kahl G."/>
            <person name="Gil J."/>
            <person name="Singh K.B."/>
            <person name="Datta S.K."/>
            <person name="Jackson S.A."/>
            <person name="Wang J."/>
            <person name="Cook D.R."/>
        </authorList>
    </citation>
    <scope>NUCLEOTIDE SEQUENCE [LARGE SCALE GENOMIC DNA]</scope>
    <source>
        <strain evidence="8">cv. CDC Frontier</strain>
    </source>
</reference>
<name>A0A1S2Y6Y4_CICAR</name>
<dbReference type="PaxDb" id="3827-XP_004500402.1"/>
<evidence type="ECO:0000259" key="7">
    <source>
        <dbReference type="PROSITE" id="PS50845"/>
    </source>
</evidence>
<dbReference type="GO" id="GO:0009617">
    <property type="term" value="P:response to bacterium"/>
    <property type="evidence" value="ECO:0007669"/>
    <property type="project" value="InterPro"/>
</dbReference>
<dbReference type="PANTHER" id="PTHR10994">
    <property type="entry name" value="RETICULON"/>
    <property type="match status" value="1"/>
</dbReference>
<dbReference type="GO" id="GO:0005789">
    <property type="term" value="C:endoplasmic reticulum membrane"/>
    <property type="evidence" value="ECO:0007669"/>
    <property type="project" value="UniProtKB-SubCell"/>
</dbReference>
<keyword evidence="3 6" id="KW-0256">Endoplasmic reticulum</keyword>
<comment type="subcellular location">
    <subcellularLocation>
        <location evidence="1 6">Endoplasmic reticulum membrane</location>
        <topology evidence="1 6">Multi-pass membrane protein</topology>
    </subcellularLocation>
</comment>
<evidence type="ECO:0000256" key="3">
    <source>
        <dbReference type="ARBA" id="ARBA00022824"/>
    </source>
</evidence>
<organism evidence="8 9">
    <name type="scientific">Cicer arietinum</name>
    <name type="common">Chickpea</name>
    <name type="synonym">Garbanzo</name>
    <dbReference type="NCBI Taxonomy" id="3827"/>
    <lineage>
        <taxon>Eukaryota</taxon>
        <taxon>Viridiplantae</taxon>
        <taxon>Streptophyta</taxon>
        <taxon>Embryophyta</taxon>
        <taxon>Tracheophyta</taxon>
        <taxon>Spermatophyta</taxon>
        <taxon>Magnoliopsida</taxon>
        <taxon>eudicotyledons</taxon>
        <taxon>Gunneridae</taxon>
        <taxon>Pentapetalae</taxon>
        <taxon>rosids</taxon>
        <taxon>fabids</taxon>
        <taxon>Fabales</taxon>
        <taxon>Fabaceae</taxon>
        <taxon>Papilionoideae</taxon>
        <taxon>50 kb inversion clade</taxon>
        <taxon>NPAAA clade</taxon>
        <taxon>Hologalegina</taxon>
        <taxon>IRL clade</taxon>
        <taxon>Cicereae</taxon>
        <taxon>Cicer</taxon>
    </lineage>
</organism>
<feature type="transmembrane region" description="Helical" evidence="6">
    <location>
        <begin position="95"/>
        <end position="115"/>
    </location>
</feature>
<dbReference type="GeneID" id="101488427"/>
<reference evidence="9" key="2">
    <citation type="submission" date="2025-08" db="UniProtKB">
        <authorList>
            <consortium name="RefSeq"/>
        </authorList>
    </citation>
    <scope>IDENTIFICATION</scope>
    <source>
        <tissue evidence="9">Etiolated seedlings</tissue>
    </source>
</reference>
<keyword evidence="4 6" id="KW-1133">Transmembrane helix</keyword>
<evidence type="ECO:0000256" key="4">
    <source>
        <dbReference type="ARBA" id="ARBA00022989"/>
    </source>
</evidence>
<keyword evidence="5 6" id="KW-0472">Membrane</keyword>
<evidence type="ECO:0000256" key="2">
    <source>
        <dbReference type="ARBA" id="ARBA00022692"/>
    </source>
</evidence>
<dbReference type="PROSITE" id="PS50845">
    <property type="entry name" value="RETICULON"/>
    <property type="match status" value="1"/>
</dbReference>
<feature type="transmembrane region" description="Helical" evidence="6">
    <location>
        <begin position="167"/>
        <end position="193"/>
    </location>
</feature>
<dbReference type="Pfam" id="PF02453">
    <property type="entry name" value="Reticulon"/>
    <property type="match status" value="1"/>
</dbReference>
<dbReference type="RefSeq" id="XP_004500402.1">
    <property type="nucleotide sequence ID" value="XM_004500345.3"/>
</dbReference>
<sequence>MVQHAEYMDVADSDFLSNSKEFDDDDSEFETVFENYFVFSAVKNSFFGRKRPLHVVLGSGKAADIILWRNKWITASILVGVTFIWFSFKRMEYTVLSFICDSLVILLAMLFLWTHLTSFINISPPKLSALILPEGLLVNTAISMTKKLNKLLITFGVLASGRDFRKFILVTWTLGAVSVLGSLFTAATIFYIASVTLLTVPAVYEKHQDIIDILFEKALIELNNQYAELMKMFFGKSQHLQDSNLE</sequence>
<protein>
    <recommendedName>
        <fullName evidence="6">Reticulon-like protein</fullName>
    </recommendedName>
</protein>
<gene>
    <name evidence="9" type="primary">LOC101488427</name>
</gene>
<evidence type="ECO:0000313" key="9">
    <source>
        <dbReference type="RefSeq" id="XP_004500402.1"/>
    </source>
</evidence>
<keyword evidence="8" id="KW-1185">Reference proteome</keyword>
<dbReference type="STRING" id="3827.A0A1S2Y6Y4"/>
<evidence type="ECO:0000256" key="6">
    <source>
        <dbReference type="RuleBase" id="RU363132"/>
    </source>
</evidence>
<dbReference type="PANTHER" id="PTHR10994:SF177">
    <property type="entry name" value="RETICULON-LIKE PROTEIN B15"/>
    <property type="match status" value="1"/>
</dbReference>
<dbReference type="KEGG" id="cam:101488427"/>
<dbReference type="InterPro" id="IPR003388">
    <property type="entry name" value="Reticulon"/>
</dbReference>
<feature type="domain" description="Reticulon" evidence="7">
    <location>
        <begin position="62"/>
        <end position="246"/>
    </location>
</feature>
<dbReference type="Proteomes" id="UP000087171">
    <property type="component" value="Chromosome Ca5"/>
</dbReference>
<dbReference type="eggNOG" id="KOG1792">
    <property type="taxonomic scope" value="Eukaryota"/>
</dbReference>
<feature type="transmembrane region" description="Helical" evidence="6">
    <location>
        <begin position="72"/>
        <end position="88"/>
    </location>
</feature>
<evidence type="ECO:0000256" key="5">
    <source>
        <dbReference type="ARBA" id="ARBA00023136"/>
    </source>
</evidence>
<dbReference type="InterPro" id="IPR045064">
    <property type="entry name" value="Reticulon-like"/>
</dbReference>
<evidence type="ECO:0000256" key="1">
    <source>
        <dbReference type="ARBA" id="ARBA00004477"/>
    </source>
</evidence>
<evidence type="ECO:0000313" key="8">
    <source>
        <dbReference type="Proteomes" id="UP000087171"/>
    </source>
</evidence>
<keyword evidence="2 6" id="KW-0812">Transmembrane</keyword>